<evidence type="ECO:0000313" key="3">
    <source>
        <dbReference type="Proteomes" id="UP000054321"/>
    </source>
</evidence>
<dbReference type="EMBL" id="KN832878">
    <property type="protein sequence ID" value="KIM99744.1"/>
    <property type="molecule type" value="Genomic_DNA"/>
</dbReference>
<evidence type="ECO:0008006" key="4">
    <source>
        <dbReference type="Google" id="ProtNLM"/>
    </source>
</evidence>
<feature type="compositionally biased region" description="Polar residues" evidence="1">
    <location>
        <begin position="1326"/>
        <end position="1335"/>
    </location>
</feature>
<feature type="non-terminal residue" evidence="2">
    <location>
        <position position="1"/>
    </location>
</feature>
<dbReference type="SUPFAM" id="SSF55874">
    <property type="entry name" value="ATPase domain of HSP90 chaperone/DNA topoisomerase II/histidine kinase"/>
    <property type="match status" value="1"/>
</dbReference>
<protein>
    <recommendedName>
        <fullName evidence="4">Protein NO VEIN C-terminal domain-containing protein</fullName>
    </recommendedName>
</protein>
<reference evidence="2 3" key="1">
    <citation type="submission" date="2014-04" db="EMBL/GenBank/DDBJ databases">
        <authorList>
            <consortium name="DOE Joint Genome Institute"/>
            <person name="Kuo A."/>
            <person name="Martino E."/>
            <person name="Perotto S."/>
            <person name="Kohler A."/>
            <person name="Nagy L.G."/>
            <person name="Floudas D."/>
            <person name="Copeland A."/>
            <person name="Barry K.W."/>
            <person name="Cichocki N."/>
            <person name="Veneault-Fourrey C."/>
            <person name="LaButti K."/>
            <person name="Lindquist E.A."/>
            <person name="Lipzen A."/>
            <person name="Lundell T."/>
            <person name="Morin E."/>
            <person name="Murat C."/>
            <person name="Sun H."/>
            <person name="Tunlid A."/>
            <person name="Henrissat B."/>
            <person name="Grigoriev I.V."/>
            <person name="Hibbett D.S."/>
            <person name="Martin F."/>
            <person name="Nordberg H.P."/>
            <person name="Cantor M.N."/>
            <person name="Hua S.X."/>
        </authorList>
    </citation>
    <scope>NUCLEOTIDE SEQUENCE [LARGE SCALE GENOMIC DNA]</scope>
    <source>
        <strain evidence="2 3">Zn</strain>
    </source>
</reference>
<evidence type="ECO:0000313" key="2">
    <source>
        <dbReference type="EMBL" id="KIM99744.1"/>
    </source>
</evidence>
<dbReference type="HOGENOM" id="CLU_000570_3_0_1"/>
<accession>A0A0C3H903</accession>
<name>A0A0C3H903_OIDMZ</name>
<proteinExistence type="predicted"/>
<dbReference type="NCBIfam" id="NF047352">
    <property type="entry name" value="P_loop_sacsin"/>
    <property type="match status" value="1"/>
</dbReference>
<dbReference type="PANTHER" id="PTHR32387">
    <property type="entry name" value="WU:FJ29H11"/>
    <property type="match status" value="1"/>
</dbReference>
<dbReference type="InParanoid" id="A0A0C3H903"/>
<gene>
    <name evidence="2" type="ORF">OIDMADRAFT_125409</name>
</gene>
<dbReference type="Proteomes" id="UP000054321">
    <property type="component" value="Unassembled WGS sequence"/>
</dbReference>
<evidence type="ECO:0000256" key="1">
    <source>
        <dbReference type="SAM" id="MobiDB-lite"/>
    </source>
</evidence>
<feature type="compositionally biased region" description="Polar residues" evidence="1">
    <location>
        <begin position="1344"/>
        <end position="1356"/>
    </location>
</feature>
<dbReference type="PANTHER" id="PTHR32387:SF0">
    <property type="entry name" value="PROTEIN NO VEIN"/>
    <property type="match status" value="1"/>
</dbReference>
<sequence>DLQKNKTRFVFELIKNAEDNHYQNSAISHGAPHIHFSLYPDKIVVSNNEDGFTVENIKAICKIAGSTKTRTDSLSYIGEEGIGFKSVFMVASKAHIQSGPFTFFFEHPSSRDASGMGMVSPVWHNYDARAKHSGTKITLNLRNDVNRSELENQLFTDLPDTLLLFLKKLQRISIDKYDASGLLLRHTEYTCDRDDVNRKVTLTKSTLTRGSSPLKTVTRYFTTTKKLSMLPSDTQKTFNTAELVLAFPVQEGDVAPRIASKHDIYSYLSIRNSGFPFVIHSDFVTKAYGQGVMDCPRNEAIFDEAALGFVDAVVQFCQHSTLQYQWMRYLPKASIFDGFSWKLTSKIEELLRKTPVLRPHNHGPLSLISELRILPDEFKDAFSEPLFPDSPKGTYIAKGYQVGDDMSSLISLGLKTLELVDVMERLQQDLESPSSIYKAKETIKDWHTRAAKYLMTAFNGDCIPHVKKMKFIPLENGEFTSVSEGPVYFPNSDGLPIPTDLGLRLVKPEAIEDNTWRKTLFTALGVTEVSTQQVRKLIFEKYKSEASREKITVYRSVAHLRFLYWTHQDSLPRPKITGFELRLADYQSSDIREYHDLWIFDQGRLVPCHSDVYLGPSLSLLNSAYFDVVPKKASGNLSWESWLQIYLGIVRHPCLSDPNDPSKLSPIFKYLVDHRPEKLLRILKANWASYEEMLSPKLTKVISNMDIPVMDGSRRKLNTTFLPALETRAQKFLRGEEKLGVLILDSLSNAEEWRFLEKFGVSHTDNLDFYLALLSYITEENEDAEELSDPERIFELYEVIFSGQWSPEGNPGHEERIRSYFETHPALYIPSTNRRPREWMRSLGCLWDAPSYLVYHPSIMHIKEYSGNVILATSMRRILKLPNVDQEWLISELTGLTIGGNYLDNKDFIDIYQRLDMFQMEMDEKKRSAMIKEFRTEKLIFVPTQGWFSLEECLWRDSIEIQGKVAIKAQYPTLRHFFVDFLGILAPDMGVLVKELKEVATSSRSVEKAKALIWQISSMGPTAEDLASIYDSAIFPVKIGNEAVRLANRATEFAIVDNLKLARAFTTPISIGVLAVLDFSTVDEIHKLQPFLAGLKIENRYLSSIVEEITSLPGDANSSSEYAAALTADLRHRAYALSRCVFHFRSSEKQDDDRSVYEMLLGAKIFTASEIRTRYELTQNGKKFQAILDKGTLHIEKDETQLNIYVPENSRDRELCYRRLLPSRLLAKLMRDESAITTIYLDLRAVAIVADIMTCSDLIIEDLLEDAGIMRLSFPAENMSNNVPKSSLDIPKPGQVARQSDEDEISHAQAGQTAPEESPKEPKSGRFSSLPSLSGSKPREVGQRSHSNGQPTIPTVSLSQDQVLVTDLLDVNGNTPDYCRLLDDLISAATNRHGKFPSKDGLFDVKGLASALPLNQPIYDSPFGVKDENRLAYNLRIGAAGELYVFEILKRLNPPLPRFSDSNWKSSIRKYVTVHESYQDMGAWEGYEQSDIMYNDIKGEFTQLLIDNGYLDGKVWANAKPRYSLEVKSTTGDCETTFFLSIGQYQRVCANQ</sequence>
<reference evidence="3" key="2">
    <citation type="submission" date="2015-01" db="EMBL/GenBank/DDBJ databases">
        <title>Evolutionary Origins and Diversification of the Mycorrhizal Mutualists.</title>
        <authorList>
            <consortium name="DOE Joint Genome Institute"/>
            <consortium name="Mycorrhizal Genomics Consortium"/>
            <person name="Kohler A."/>
            <person name="Kuo A."/>
            <person name="Nagy L.G."/>
            <person name="Floudas D."/>
            <person name="Copeland A."/>
            <person name="Barry K.W."/>
            <person name="Cichocki N."/>
            <person name="Veneault-Fourrey C."/>
            <person name="LaButti K."/>
            <person name="Lindquist E.A."/>
            <person name="Lipzen A."/>
            <person name="Lundell T."/>
            <person name="Morin E."/>
            <person name="Murat C."/>
            <person name="Riley R."/>
            <person name="Ohm R."/>
            <person name="Sun H."/>
            <person name="Tunlid A."/>
            <person name="Henrissat B."/>
            <person name="Grigoriev I.V."/>
            <person name="Hibbett D.S."/>
            <person name="Martin F."/>
        </authorList>
    </citation>
    <scope>NUCLEOTIDE SEQUENCE [LARGE SCALE GENOMIC DNA]</scope>
    <source>
        <strain evidence="3">Zn</strain>
    </source>
</reference>
<dbReference type="InterPro" id="IPR036890">
    <property type="entry name" value="HATPase_C_sf"/>
</dbReference>
<dbReference type="InterPro" id="IPR052957">
    <property type="entry name" value="Auxin_embryo_med"/>
</dbReference>
<dbReference type="STRING" id="913774.A0A0C3H903"/>
<dbReference type="Gene3D" id="3.30.565.10">
    <property type="entry name" value="Histidine kinase-like ATPase, C-terminal domain"/>
    <property type="match status" value="1"/>
</dbReference>
<dbReference type="OrthoDB" id="1262810at2759"/>
<organism evidence="2 3">
    <name type="scientific">Oidiodendron maius (strain Zn)</name>
    <dbReference type="NCBI Taxonomy" id="913774"/>
    <lineage>
        <taxon>Eukaryota</taxon>
        <taxon>Fungi</taxon>
        <taxon>Dikarya</taxon>
        <taxon>Ascomycota</taxon>
        <taxon>Pezizomycotina</taxon>
        <taxon>Leotiomycetes</taxon>
        <taxon>Leotiomycetes incertae sedis</taxon>
        <taxon>Myxotrichaceae</taxon>
        <taxon>Oidiodendron</taxon>
    </lineage>
</organism>
<keyword evidence="3" id="KW-1185">Reference proteome</keyword>
<feature type="region of interest" description="Disordered" evidence="1">
    <location>
        <begin position="1278"/>
        <end position="1356"/>
    </location>
</feature>